<dbReference type="InterPro" id="IPR001509">
    <property type="entry name" value="Epimerase_deHydtase"/>
</dbReference>
<dbReference type="RefSeq" id="XP_004341400.1">
    <property type="nucleotide sequence ID" value="XM_004341352.1"/>
</dbReference>
<protein>
    <submittedName>
        <fullName evidence="3">NAD dependent epimerase/dehydratase superfamily protein</fullName>
    </submittedName>
</protein>
<dbReference type="STRING" id="1257118.L8H245"/>
<feature type="transmembrane region" description="Helical" evidence="1">
    <location>
        <begin position="350"/>
        <end position="371"/>
    </location>
</feature>
<sequence length="376" mass="41641">MLAPVRDYDGKGEGLVVLVTGGTGFIGSHLLQRLVQLNDEVRTVVGLVRASSNCAHFPPALDSPASLAEAVRGVDVVVHLAAMMDFYPQDVAALYQTNVEGTRNLLSAFADARRGRGGTFIYISSTETLGGVEKPPGDEQTELRPVYEYGRSKVEAEKVVREVSERLGVDHIILRPTGVLGPGDFFTIYELMEMINSGLLCFIPGSGQAQLMYTHVDDVVQGIVKAIERREVCRDDTFILCPDEGLTYQRWIEVISEELGRAKPFLHLPFPVVKLATALLAPIMNRGKQRTFMYQVSTVTRMAENRTYSNAKARKRLGFEPAYGLEKAIRQTVRYNLEKGHIARHYLSPVMVYASVALLLFPAVWCLLGLIDPHTS</sequence>
<evidence type="ECO:0000313" key="4">
    <source>
        <dbReference type="Proteomes" id="UP000011083"/>
    </source>
</evidence>
<dbReference type="PANTHER" id="PTHR43245">
    <property type="entry name" value="BIFUNCTIONAL POLYMYXIN RESISTANCE PROTEIN ARNA"/>
    <property type="match status" value="1"/>
</dbReference>
<reference evidence="3 4" key="1">
    <citation type="journal article" date="2013" name="Genome Biol.">
        <title>Genome of Acanthamoeba castellanii highlights extensive lateral gene transfer and early evolution of tyrosine kinase signaling.</title>
        <authorList>
            <person name="Clarke M."/>
            <person name="Lohan A.J."/>
            <person name="Liu B."/>
            <person name="Lagkouvardos I."/>
            <person name="Roy S."/>
            <person name="Zafar N."/>
            <person name="Bertelli C."/>
            <person name="Schilde C."/>
            <person name="Kianianmomeni A."/>
            <person name="Burglin T.R."/>
            <person name="Frech C."/>
            <person name="Turcotte B."/>
            <person name="Kopec K.O."/>
            <person name="Synnott J.M."/>
            <person name="Choo C."/>
            <person name="Paponov I."/>
            <person name="Finkler A."/>
            <person name="Soon Heng Tan C."/>
            <person name="Hutchins A.P."/>
            <person name="Weinmeier T."/>
            <person name="Rattei T."/>
            <person name="Chu J.S."/>
            <person name="Gimenez G."/>
            <person name="Irimia M."/>
            <person name="Rigden D.J."/>
            <person name="Fitzpatrick D.A."/>
            <person name="Lorenzo-Morales J."/>
            <person name="Bateman A."/>
            <person name="Chiu C.H."/>
            <person name="Tang P."/>
            <person name="Hegemann P."/>
            <person name="Fromm H."/>
            <person name="Raoult D."/>
            <person name="Greub G."/>
            <person name="Miranda-Saavedra D."/>
            <person name="Chen N."/>
            <person name="Nash P."/>
            <person name="Ginger M.L."/>
            <person name="Horn M."/>
            <person name="Schaap P."/>
            <person name="Caler L."/>
            <person name="Loftus B."/>
        </authorList>
    </citation>
    <scope>NUCLEOTIDE SEQUENCE [LARGE SCALE GENOMIC DNA]</scope>
    <source>
        <strain evidence="3 4">Neff</strain>
    </source>
</reference>
<feature type="domain" description="NAD-dependent epimerase/dehydratase" evidence="2">
    <location>
        <begin position="17"/>
        <end position="230"/>
    </location>
</feature>
<dbReference type="InterPro" id="IPR002347">
    <property type="entry name" value="SDR_fam"/>
</dbReference>
<dbReference type="Gene3D" id="3.40.50.720">
    <property type="entry name" value="NAD(P)-binding Rossmann-like Domain"/>
    <property type="match status" value="1"/>
</dbReference>
<keyword evidence="4" id="KW-1185">Reference proteome</keyword>
<evidence type="ECO:0000256" key="1">
    <source>
        <dbReference type="SAM" id="Phobius"/>
    </source>
</evidence>
<gene>
    <name evidence="3" type="ORF">ACA1_264890</name>
</gene>
<keyword evidence="1" id="KW-0472">Membrane</keyword>
<evidence type="ECO:0000313" key="3">
    <source>
        <dbReference type="EMBL" id="ELR19315.1"/>
    </source>
</evidence>
<dbReference type="OMA" id="MFTHIDD"/>
<dbReference type="OrthoDB" id="2735536at2759"/>
<dbReference type="EMBL" id="KB007933">
    <property type="protein sequence ID" value="ELR19315.1"/>
    <property type="molecule type" value="Genomic_DNA"/>
</dbReference>
<dbReference type="VEuPathDB" id="AmoebaDB:ACA1_264890"/>
<proteinExistence type="predicted"/>
<dbReference type="InterPro" id="IPR050177">
    <property type="entry name" value="Lipid_A_modif_metabolic_enz"/>
</dbReference>
<dbReference type="KEGG" id="acan:ACA1_264890"/>
<organism evidence="3 4">
    <name type="scientific">Acanthamoeba castellanii (strain ATCC 30010 / Neff)</name>
    <dbReference type="NCBI Taxonomy" id="1257118"/>
    <lineage>
        <taxon>Eukaryota</taxon>
        <taxon>Amoebozoa</taxon>
        <taxon>Discosea</taxon>
        <taxon>Longamoebia</taxon>
        <taxon>Centramoebida</taxon>
        <taxon>Acanthamoebidae</taxon>
        <taxon>Acanthamoeba</taxon>
    </lineage>
</organism>
<dbReference type="GeneID" id="14920092"/>
<name>L8H245_ACACF</name>
<dbReference type="PANTHER" id="PTHR43245:SF51">
    <property type="entry name" value="SHORT CHAIN DEHYDROGENASE_REDUCTASE FAMILY 42E, MEMBER 2"/>
    <property type="match status" value="1"/>
</dbReference>
<evidence type="ECO:0000259" key="2">
    <source>
        <dbReference type="Pfam" id="PF01370"/>
    </source>
</evidence>
<dbReference type="SUPFAM" id="SSF51735">
    <property type="entry name" value="NAD(P)-binding Rossmann-fold domains"/>
    <property type="match status" value="1"/>
</dbReference>
<dbReference type="Proteomes" id="UP000011083">
    <property type="component" value="Unassembled WGS sequence"/>
</dbReference>
<keyword evidence="1" id="KW-1133">Transmembrane helix</keyword>
<accession>L8H245</accession>
<dbReference type="InterPro" id="IPR036291">
    <property type="entry name" value="NAD(P)-bd_dom_sf"/>
</dbReference>
<keyword evidence="1" id="KW-0812">Transmembrane</keyword>
<dbReference type="PRINTS" id="PR00081">
    <property type="entry name" value="GDHRDH"/>
</dbReference>
<dbReference type="Pfam" id="PF01370">
    <property type="entry name" value="Epimerase"/>
    <property type="match status" value="1"/>
</dbReference>
<dbReference type="AlphaFoldDB" id="L8H245"/>